<keyword evidence="2" id="KW-1185">Reference proteome</keyword>
<proteinExistence type="predicted"/>
<sequence length="116" mass="12486">MSFLEGAQWSRSPQKTSLEAAQAELLSVGFAPCTLVQLSAEEMAAQVKAELADVNPLANFGYERDVVRVHGDLAQRGCSFWAIEVPNNALCALVAQNGSRLQACIGAVRSPKAWPR</sequence>
<dbReference type="RefSeq" id="WP_142813039.1">
    <property type="nucleotide sequence ID" value="NZ_CP036282.1"/>
</dbReference>
<organism evidence="1 2">
    <name type="scientific">Rhodoferax aquaticus</name>
    <dbReference type="NCBI Taxonomy" id="2527691"/>
    <lineage>
        <taxon>Bacteria</taxon>
        <taxon>Pseudomonadati</taxon>
        <taxon>Pseudomonadota</taxon>
        <taxon>Betaproteobacteria</taxon>
        <taxon>Burkholderiales</taxon>
        <taxon>Comamonadaceae</taxon>
        <taxon>Rhodoferax</taxon>
    </lineage>
</organism>
<dbReference type="EMBL" id="CP036282">
    <property type="protein sequence ID" value="QDL55887.1"/>
    <property type="molecule type" value="Genomic_DNA"/>
</dbReference>
<protein>
    <submittedName>
        <fullName evidence="1">Uncharacterized protein</fullName>
    </submittedName>
</protein>
<name>A0A515ET82_9BURK</name>
<evidence type="ECO:0000313" key="2">
    <source>
        <dbReference type="Proteomes" id="UP000317365"/>
    </source>
</evidence>
<dbReference type="AlphaFoldDB" id="A0A515ET82"/>
<reference evidence="2" key="1">
    <citation type="submission" date="2019-02" db="EMBL/GenBank/DDBJ databases">
        <title>Complete genome sequence of Rhodoferax sp. Gr-4.</title>
        <authorList>
            <person name="Jin L."/>
        </authorList>
    </citation>
    <scope>NUCLEOTIDE SEQUENCE [LARGE SCALE GENOMIC DNA]</scope>
    <source>
        <strain evidence="2">Gr-4</strain>
    </source>
</reference>
<accession>A0A515ET82</accession>
<dbReference type="KEGG" id="rhg:EXZ61_17850"/>
<evidence type="ECO:0000313" key="1">
    <source>
        <dbReference type="EMBL" id="QDL55887.1"/>
    </source>
</evidence>
<reference evidence="2" key="2">
    <citation type="journal article" date="2020" name="Int. J. Syst. Evol. Microbiol.">
        <title>Genomic insights into a novel species Rhodoferax aquaticus sp. nov., isolated from freshwater.</title>
        <authorList>
            <person name="Li T."/>
            <person name="Zhuo Y."/>
            <person name="Jin C.Z."/>
            <person name="Wu X."/>
            <person name="Ko S.R."/>
            <person name="Jin F.J."/>
            <person name="Ahn C.Y."/>
            <person name="Oh H.M."/>
            <person name="Lee H.G."/>
            <person name="Jin L."/>
        </authorList>
    </citation>
    <scope>NUCLEOTIDE SEQUENCE [LARGE SCALE GENOMIC DNA]</scope>
    <source>
        <strain evidence="2">Gr-4</strain>
    </source>
</reference>
<dbReference type="Proteomes" id="UP000317365">
    <property type="component" value="Chromosome"/>
</dbReference>
<gene>
    <name evidence="1" type="ORF">EXZ61_17850</name>
</gene>